<evidence type="ECO:0000313" key="3">
    <source>
        <dbReference type="Proteomes" id="UP001148313"/>
    </source>
</evidence>
<comment type="caution">
    <text evidence="2">The sequence shown here is derived from an EMBL/GenBank/DDBJ whole genome shotgun (WGS) entry which is preliminary data.</text>
</comment>
<protein>
    <submittedName>
        <fullName evidence="2">Uncharacterized protein</fullName>
    </submittedName>
</protein>
<reference evidence="2" key="1">
    <citation type="submission" date="2022-11" db="EMBL/GenBank/DDBJ databases">
        <title>Hoeflea poritis sp. nov., isolated from scleractinian coral Porites lutea.</title>
        <authorList>
            <person name="Zhang G."/>
            <person name="Wei Q."/>
            <person name="Cai L."/>
        </authorList>
    </citation>
    <scope>NUCLEOTIDE SEQUENCE</scope>
    <source>
        <strain evidence="2">E7-10</strain>
    </source>
</reference>
<organism evidence="2 3">
    <name type="scientific">Hoeflea poritis</name>
    <dbReference type="NCBI Taxonomy" id="2993659"/>
    <lineage>
        <taxon>Bacteria</taxon>
        <taxon>Pseudomonadati</taxon>
        <taxon>Pseudomonadota</taxon>
        <taxon>Alphaproteobacteria</taxon>
        <taxon>Hyphomicrobiales</taxon>
        <taxon>Rhizobiaceae</taxon>
        <taxon>Hoeflea</taxon>
    </lineage>
</organism>
<accession>A0ABT4VH26</accession>
<proteinExistence type="predicted"/>
<gene>
    <name evidence="2" type="ORF">OOZ53_01515</name>
</gene>
<evidence type="ECO:0000256" key="1">
    <source>
        <dbReference type="SAM" id="MobiDB-lite"/>
    </source>
</evidence>
<dbReference type="Proteomes" id="UP001148313">
    <property type="component" value="Unassembled WGS sequence"/>
</dbReference>
<sequence length="229" mass="26626">MSRRSRQWRIPRTRETILQERTDNILQSAYRDGEILRKYRQGFSTGNEQFDAFIKRVDPLLSTNQFLEAVDRALTESQLLWRPNEMLRQQLFRLEQDLHKNVGENLSNEHRERIKDLAQEALRKGVEGRKLYEKTSRPKQVKTSRIGTVNAERKNRLADERRGTQNPPSTLRMRPEIHPLLSGQLKPGDVRGGRLSPNMLRMLMGGTVPRVKGVTRLVDIAKQPLDPID</sequence>
<dbReference type="RefSeq" id="WP_271087522.1">
    <property type="nucleotide sequence ID" value="NZ_JAPJZH010000001.1"/>
</dbReference>
<keyword evidence="3" id="KW-1185">Reference proteome</keyword>
<name>A0ABT4VH26_9HYPH</name>
<feature type="compositionally biased region" description="Basic and acidic residues" evidence="1">
    <location>
        <begin position="153"/>
        <end position="163"/>
    </location>
</feature>
<evidence type="ECO:0000313" key="2">
    <source>
        <dbReference type="EMBL" id="MDA4844002.1"/>
    </source>
</evidence>
<dbReference type="EMBL" id="JAPJZH010000001">
    <property type="protein sequence ID" value="MDA4844002.1"/>
    <property type="molecule type" value="Genomic_DNA"/>
</dbReference>
<feature type="region of interest" description="Disordered" evidence="1">
    <location>
        <begin position="153"/>
        <end position="174"/>
    </location>
</feature>